<evidence type="ECO:0000256" key="2">
    <source>
        <dbReference type="ARBA" id="ARBA00023015"/>
    </source>
</evidence>
<reference evidence="8 9" key="1">
    <citation type="submission" date="2024-07" db="EMBL/GenBank/DDBJ databases">
        <title>Section-level genome sequencing and comparative genomics of Aspergillus sections Usti and Cavernicolus.</title>
        <authorList>
            <consortium name="Lawrence Berkeley National Laboratory"/>
            <person name="Nybo J.L."/>
            <person name="Vesth T.C."/>
            <person name="Theobald S."/>
            <person name="Frisvad J.C."/>
            <person name="Larsen T.O."/>
            <person name="Kjaerboelling I."/>
            <person name="Rothschild-Mancinelli K."/>
            <person name="Lyhne E.K."/>
            <person name="Kogle M.E."/>
            <person name="Barry K."/>
            <person name="Clum A."/>
            <person name="Na H."/>
            <person name="Ledsgaard L."/>
            <person name="Lin J."/>
            <person name="Lipzen A."/>
            <person name="Kuo A."/>
            <person name="Riley R."/>
            <person name="Mondo S."/>
            <person name="Labutti K."/>
            <person name="Haridas S."/>
            <person name="Pangalinan J."/>
            <person name="Salamov A.A."/>
            <person name="Simmons B.A."/>
            <person name="Magnuson J.K."/>
            <person name="Chen J."/>
            <person name="Drula E."/>
            <person name="Henrissat B."/>
            <person name="Wiebenga A."/>
            <person name="Lubbers R.J."/>
            <person name="Gomes A.C."/>
            <person name="Makela M.R."/>
            <person name="Stajich J."/>
            <person name="Grigoriev I.V."/>
            <person name="Mortensen U.H."/>
            <person name="De Vries R.P."/>
            <person name="Baker S.E."/>
            <person name="Andersen M.R."/>
        </authorList>
    </citation>
    <scope>NUCLEOTIDE SEQUENCE [LARGE SCALE GENOMIC DNA]</scope>
    <source>
        <strain evidence="8 9">CBS 588.65</strain>
    </source>
</reference>
<name>A0ABR4HA07_9EURO</name>
<organism evidence="8 9">
    <name type="scientific">Aspergillus granulosus</name>
    <dbReference type="NCBI Taxonomy" id="176169"/>
    <lineage>
        <taxon>Eukaryota</taxon>
        <taxon>Fungi</taxon>
        <taxon>Dikarya</taxon>
        <taxon>Ascomycota</taxon>
        <taxon>Pezizomycotina</taxon>
        <taxon>Eurotiomycetes</taxon>
        <taxon>Eurotiomycetidae</taxon>
        <taxon>Eurotiales</taxon>
        <taxon>Aspergillaceae</taxon>
        <taxon>Aspergillus</taxon>
        <taxon>Aspergillus subgen. Nidulantes</taxon>
    </lineage>
</organism>
<dbReference type="PROSITE" id="PS00463">
    <property type="entry name" value="ZN2_CY6_FUNGAL_1"/>
    <property type="match status" value="1"/>
</dbReference>
<keyword evidence="5" id="KW-0539">Nucleus</keyword>
<dbReference type="InterPro" id="IPR001138">
    <property type="entry name" value="Zn2Cys6_DnaBD"/>
</dbReference>
<evidence type="ECO:0000259" key="7">
    <source>
        <dbReference type="PROSITE" id="PS00463"/>
    </source>
</evidence>
<evidence type="ECO:0000256" key="1">
    <source>
        <dbReference type="ARBA" id="ARBA00022723"/>
    </source>
</evidence>
<evidence type="ECO:0000256" key="4">
    <source>
        <dbReference type="ARBA" id="ARBA00023163"/>
    </source>
</evidence>
<keyword evidence="3" id="KW-0238">DNA-binding</keyword>
<dbReference type="EMBL" id="JBFXLT010000049">
    <property type="protein sequence ID" value="KAL2812304.1"/>
    <property type="molecule type" value="Genomic_DNA"/>
</dbReference>
<evidence type="ECO:0000313" key="9">
    <source>
        <dbReference type="Proteomes" id="UP001610334"/>
    </source>
</evidence>
<keyword evidence="2" id="KW-0805">Transcription regulation</keyword>
<dbReference type="Gene3D" id="4.10.240.10">
    <property type="entry name" value="Zn(2)-C6 fungal-type DNA-binding domain"/>
    <property type="match status" value="1"/>
</dbReference>
<comment type="caution">
    <text evidence="8">The sequence shown here is derived from an EMBL/GenBank/DDBJ whole genome shotgun (WGS) entry which is preliminary data.</text>
</comment>
<feature type="compositionally biased region" description="Polar residues" evidence="6">
    <location>
        <begin position="592"/>
        <end position="607"/>
    </location>
</feature>
<evidence type="ECO:0000256" key="3">
    <source>
        <dbReference type="ARBA" id="ARBA00023125"/>
    </source>
</evidence>
<dbReference type="Proteomes" id="UP001610334">
    <property type="component" value="Unassembled WGS sequence"/>
</dbReference>
<protein>
    <recommendedName>
        <fullName evidence="7">Zn(2)-C6 fungal-type domain-containing protein</fullName>
    </recommendedName>
</protein>
<keyword evidence="9" id="KW-1185">Reference proteome</keyword>
<dbReference type="InterPro" id="IPR007219">
    <property type="entry name" value="XnlR_reg_dom"/>
</dbReference>
<evidence type="ECO:0000313" key="8">
    <source>
        <dbReference type="EMBL" id="KAL2812304.1"/>
    </source>
</evidence>
<keyword evidence="4" id="KW-0804">Transcription</keyword>
<dbReference type="CDD" id="cd12148">
    <property type="entry name" value="fungal_TF_MHR"/>
    <property type="match status" value="1"/>
</dbReference>
<sequence length="670" mass="74836">MRLGTKSCAECRRRKVRCIYPAGSEICRQCEAHCTPCQKQGTPRQQGTAGGGESIEVLSNKVQDLERLVALLCGGRVVSPESRGVMDSDEALTLLCPTSARDVRRGVVSGGIDAEKETPVSDGPLWTMMNRALSIESTVQPPASTDPGSRRRSQAVNALRALALSTEDLQLVFEMTEKYWPLWPILPPRFIQVIPSQGGGLDKTTALNFITDSFQSNIPEVMAKGALWLSLCIQQLPSGFDFCPHKLPCHRTVLLEAYMSGAEELLRSPHDAQTTTTVLECLMLQIKLCINMARPRKAWLTVRRAIDFALLQGIQRLRASPVSETLQSIWLEIWAFDRQLSLGLGLPNSVPDSLANRVRLPDGEFSTWIFHLIGGIAGRINDRNLNSASADYALTMSIEHELLGLWDQLPAQWDMPNTEDMSLADVFMKQAGKFFYHLLLKNLHFPFMVQQTSNGDGELYRHSWNTAAQAARQMIDHYHVLRRSGQGALLICDLMDFHVFTAAIVLFIHLISPLALSERDMEQEKQDWAQIQDLIQTFKHLSLAMTCTVAKQAADVLGYLYAAAHGFYYDREPYEVVIPYFGKVRISPPVQRQQQHTSISTSGSVSDELSHVPSPHPFNAIEFHAQTFCPHGPDAMGLGDGELGTMDWTSFSEIEFDWDWSEVFTIPMDG</sequence>
<dbReference type="InterPro" id="IPR036864">
    <property type="entry name" value="Zn2-C6_fun-type_DNA-bd_sf"/>
</dbReference>
<dbReference type="CDD" id="cd00067">
    <property type="entry name" value="GAL4"/>
    <property type="match status" value="1"/>
</dbReference>
<dbReference type="PANTHER" id="PTHR47840">
    <property type="entry name" value="ZN(II)2CYS6 TRANSCRIPTION FACTOR (EUROFUNG)-RELATED"/>
    <property type="match status" value="1"/>
</dbReference>
<evidence type="ECO:0000256" key="6">
    <source>
        <dbReference type="SAM" id="MobiDB-lite"/>
    </source>
</evidence>
<gene>
    <name evidence="8" type="ORF">BJX63DRAFT_432749</name>
</gene>
<accession>A0ABR4HA07</accession>
<feature type="domain" description="Zn(2)-C6 fungal-type" evidence="7">
    <location>
        <begin position="7"/>
        <end position="37"/>
    </location>
</feature>
<proteinExistence type="predicted"/>
<keyword evidence="1" id="KW-0479">Metal-binding</keyword>
<dbReference type="PANTHER" id="PTHR47840:SF1">
    <property type="entry name" value="ZN(II)2CYS6 TRANSCRIPTION FACTOR (EUROFUNG)"/>
    <property type="match status" value="1"/>
</dbReference>
<feature type="region of interest" description="Disordered" evidence="6">
    <location>
        <begin position="592"/>
        <end position="611"/>
    </location>
</feature>
<dbReference type="SMART" id="SM00906">
    <property type="entry name" value="Fungal_trans"/>
    <property type="match status" value="1"/>
</dbReference>
<evidence type="ECO:0000256" key="5">
    <source>
        <dbReference type="ARBA" id="ARBA00023242"/>
    </source>
</evidence>